<dbReference type="Proteomes" id="UP000612899">
    <property type="component" value="Unassembled WGS sequence"/>
</dbReference>
<dbReference type="InterPro" id="IPR029063">
    <property type="entry name" value="SAM-dependent_MTases_sf"/>
</dbReference>
<proteinExistence type="predicted"/>
<name>A0A8J3Q6P4_9ACTN</name>
<reference evidence="2" key="1">
    <citation type="submission" date="2021-01" db="EMBL/GenBank/DDBJ databases">
        <title>Whole genome shotgun sequence of Rhizocola hellebori NBRC 109834.</title>
        <authorList>
            <person name="Komaki H."/>
            <person name="Tamura T."/>
        </authorList>
    </citation>
    <scope>NUCLEOTIDE SEQUENCE</scope>
    <source>
        <strain evidence="2">NBRC 109834</strain>
    </source>
</reference>
<sequence>MSADLVIPAWPAMTDEQARRWDVVLATLAAVLPDSADVVVDGHRPQATKVFADRLAATLHAQGRHTIRLTGAAPAADVDGWFSDRRTPMTIALADSGRWRRSGDLETVIWLRTERAHGFPADQAEQGASIVIDLHDGGWPVIRHIDAALAPHQLWYRIESQAFFGVRAATWDAKFGDDMPVYARAVQQAGISPGETAIDLGCGTGRALPALREAVGPAGRVIGIDHTRQMLDVARSSGRAESAHLLLADAQHLPLRDASVHAIFAAGLITHLPDVVAGLAELGRIIAGGGRLILFHPSGRAALAARHGRIVSPDEPLSEGPLTRHLTASGWRLTYYDDAADRFLALAQR</sequence>
<dbReference type="SUPFAM" id="SSF53335">
    <property type="entry name" value="S-adenosyl-L-methionine-dependent methyltransferases"/>
    <property type="match status" value="1"/>
</dbReference>
<organism evidence="2 3">
    <name type="scientific">Rhizocola hellebori</name>
    <dbReference type="NCBI Taxonomy" id="1392758"/>
    <lineage>
        <taxon>Bacteria</taxon>
        <taxon>Bacillati</taxon>
        <taxon>Actinomycetota</taxon>
        <taxon>Actinomycetes</taxon>
        <taxon>Micromonosporales</taxon>
        <taxon>Micromonosporaceae</taxon>
        <taxon>Rhizocola</taxon>
    </lineage>
</organism>
<dbReference type="PANTHER" id="PTHR43861:SF1">
    <property type="entry name" value="TRANS-ACONITATE 2-METHYLTRANSFERASE"/>
    <property type="match status" value="1"/>
</dbReference>
<dbReference type="RefSeq" id="WP_203908707.1">
    <property type="nucleotide sequence ID" value="NZ_BONY01000015.1"/>
</dbReference>
<feature type="domain" description="Methyltransferase type 11" evidence="1">
    <location>
        <begin position="199"/>
        <end position="294"/>
    </location>
</feature>
<dbReference type="CDD" id="cd02440">
    <property type="entry name" value="AdoMet_MTases"/>
    <property type="match status" value="1"/>
</dbReference>
<evidence type="ECO:0000313" key="2">
    <source>
        <dbReference type="EMBL" id="GIH04830.1"/>
    </source>
</evidence>
<dbReference type="AlphaFoldDB" id="A0A8J3Q6P4"/>
<keyword evidence="3" id="KW-1185">Reference proteome</keyword>
<evidence type="ECO:0000313" key="3">
    <source>
        <dbReference type="Proteomes" id="UP000612899"/>
    </source>
</evidence>
<gene>
    <name evidence="2" type="ORF">Rhe02_28970</name>
</gene>
<dbReference type="EMBL" id="BONY01000015">
    <property type="protein sequence ID" value="GIH04830.1"/>
    <property type="molecule type" value="Genomic_DNA"/>
</dbReference>
<dbReference type="GO" id="GO:0008757">
    <property type="term" value="F:S-adenosylmethionine-dependent methyltransferase activity"/>
    <property type="evidence" value="ECO:0007669"/>
    <property type="project" value="InterPro"/>
</dbReference>
<accession>A0A8J3Q6P4</accession>
<dbReference type="Pfam" id="PF08241">
    <property type="entry name" value="Methyltransf_11"/>
    <property type="match status" value="1"/>
</dbReference>
<protein>
    <recommendedName>
        <fullName evidence="1">Methyltransferase type 11 domain-containing protein</fullName>
    </recommendedName>
</protein>
<evidence type="ECO:0000259" key="1">
    <source>
        <dbReference type="Pfam" id="PF08241"/>
    </source>
</evidence>
<dbReference type="InterPro" id="IPR013216">
    <property type="entry name" value="Methyltransf_11"/>
</dbReference>
<comment type="caution">
    <text evidence="2">The sequence shown here is derived from an EMBL/GenBank/DDBJ whole genome shotgun (WGS) entry which is preliminary data.</text>
</comment>
<dbReference type="Gene3D" id="3.40.50.150">
    <property type="entry name" value="Vaccinia Virus protein VP39"/>
    <property type="match status" value="1"/>
</dbReference>
<dbReference type="PANTHER" id="PTHR43861">
    <property type="entry name" value="TRANS-ACONITATE 2-METHYLTRANSFERASE-RELATED"/>
    <property type="match status" value="1"/>
</dbReference>